<dbReference type="RefSeq" id="WP_098013535.1">
    <property type="nucleotide sequence ID" value="NZ_NTXW01000002.1"/>
</dbReference>
<dbReference type="EMBL" id="NTXW01000002">
    <property type="protein sequence ID" value="PEQ92576.1"/>
    <property type="molecule type" value="Genomic_DNA"/>
</dbReference>
<reference evidence="1 2" key="1">
    <citation type="submission" date="2017-09" db="EMBL/GenBank/DDBJ databases">
        <title>Large-scale bioinformatics analysis of Bacillus genomes uncovers conserved roles of natural products in bacterial physiology.</title>
        <authorList>
            <consortium name="Agbiome Team Llc"/>
            <person name="Bleich R.M."/>
            <person name="Kirk G.J."/>
            <person name="Santa Maria K.C."/>
            <person name="Allen S.E."/>
            <person name="Farag S."/>
            <person name="Shank E.A."/>
            <person name="Bowers A."/>
        </authorList>
    </citation>
    <scope>NUCLEOTIDE SEQUENCE [LARGE SCALE GENOMIC DNA]</scope>
    <source>
        <strain evidence="1 2">AFS006334</strain>
    </source>
</reference>
<evidence type="ECO:0000313" key="2">
    <source>
        <dbReference type="Proteomes" id="UP000219869"/>
    </source>
</evidence>
<dbReference type="AlphaFoldDB" id="A0A9X6UR67"/>
<comment type="caution">
    <text evidence="1">The sequence shown here is derived from an EMBL/GenBank/DDBJ whole genome shotgun (WGS) entry which is preliminary data.</text>
</comment>
<sequence length="216" mass="25049">MESIGFRVRYGKDKHNHYFGGETWDMPICPQCNEQAHQIFTFDLNDFRLEELRTKELIELPLITCLNCSLYEDVQNFKINITERSIHTINQSEMFDWKYELIDKIPVPLPKYDMKLITMEHYDVPGDEDEYDQALDAIGSDYICRILGEPIYIDDSIEANCPCCSKSMKYVAMVAGEDYGNEGELTGGISFQIGESYLYFYLCKECLIIQTSIQST</sequence>
<evidence type="ECO:0000313" key="1">
    <source>
        <dbReference type="EMBL" id="PEQ92576.1"/>
    </source>
</evidence>
<proteinExistence type="predicted"/>
<organism evidence="1 2">
    <name type="scientific">Bacillus cereus</name>
    <dbReference type="NCBI Taxonomy" id="1396"/>
    <lineage>
        <taxon>Bacteria</taxon>
        <taxon>Bacillati</taxon>
        <taxon>Bacillota</taxon>
        <taxon>Bacilli</taxon>
        <taxon>Bacillales</taxon>
        <taxon>Bacillaceae</taxon>
        <taxon>Bacillus</taxon>
        <taxon>Bacillus cereus group</taxon>
    </lineage>
</organism>
<name>A0A9X6UR67_BACCE</name>
<accession>A0A9X6UR67</accession>
<protein>
    <recommendedName>
        <fullName evidence="3">DUF1963 domain-containing protein</fullName>
    </recommendedName>
</protein>
<evidence type="ECO:0008006" key="3">
    <source>
        <dbReference type="Google" id="ProtNLM"/>
    </source>
</evidence>
<gene>
    <name evidence="1" type="ORF">CN475_01270</name>
</gene>
<dbReference type="Proteomes" id="UP000219869">
    <property type="component" value="Unassembled WGS sequence"/>
</dbReference>